<proteinExistence type="inferred from homology"/>
<comment type="cofactor">
    <cofactor evidence="2">
        <name>Mg(2+)</name>
        <dbReference type="ChEBI" id="CHEBI:18420"/>
    </cofactor>
</comment>
<evidence type="ECO:0000256" key="3">
    <source>
        <dbReference type="ARBA" id="ARBA00001947"/>
    </source>
</evidence>
<dbReference type="EMBL" id="LEKT01000005">
    <property type="protein sequence ID" value="KMO87454.1"/>
    <property type="molecule type" value="Genomic_DNA"/>
</dbReference>
<dbReference type="FunCoup" id="A0A0J6WXU6">
    <property type="interactions" value="2"/>
</dbReference>
<dbReference type="GO" id="GO:0006508">
    <property type="term" value="P:proteolysis"/>
    <property type="evidence" value="ECO:0007669"/>
    <property type="project" value="UniProtKB-KW"/>
</dbReference>
<evidence type="ECO:0000256" key="4">
    <source>
        <dbReference type="ARBA" id="ARBA00008236"/>
    </source>
</evidence>
<keyword evidence="9" id="KW-0482">Metalloprotease</keyword>
<keyword evidence="7" id="KW-0479">Metal-binding</keyword>
<evidence type="ECO:0000256" key="5">
    <source>
        <dbReference type="ARBA" id="ARBA00022438"/>
    </source>
</evidence>
<dbReference type="GO" id="GO:0008237">
    <property type="term" value="F:metallopeptidase activity"/>
    <property type="evidence" value="ECO:0007669"/>
    <property type="project" value="UniProtKB-KW"/>
</dbReference>
<dbReference type="InterPro" id="IPR035097">
    <property type="entry name" value="M29_N-terminal"/>
</dbReference>
<evidence type="ECO:0000256" key="8">
    <source>
        <dbReference type="ARBA" id="ARBA00022801"/>
    </source>
</evidence>
<comment type="similarity">
    <text evidence="4">Belongs to the peptidase M29 family.</text>
</comment>
<dbReference type="OrthoDB" id="9803993at2"/>
<dbReference type="GO" id="GO:0004177">
    <property type="term" value="F:aminopeptidase activity"/>
    <property type="evidence" value="ECO:0007669"/>
    <property type="project" value="UniProtKB-KW"/>
</dbReference>
<comment type="caution">
    <text evidence="10">The sequence shown here is derived from an EMBL/GenBank/DDBJ whole genome shotgun (WGS) entry which is preliminary data.</text>
</comment>
<dbReference type="GO" id="GO:0046872">
    <property type="term" value="F:metal ion binding"/>
    <property type="evidence" value="ECO:0007669"/>
    <property type="project" value="UniProtKB-KW"/>
</dbReference>
<keyword evidence="6" id="KW-0645">Protease</keyword>
<comment type="cofactor">
    <cofactor evidence="3">
        <name>Zn(2+)</name>
        <dbReference type="ChEBI" id="CHEBI:29105"/>
    </cofactor>
</comment>
<dbReference type="PATRIC" id="fig|1122219.3.peg.2078"/>
<dbReference type="AlphaFoldDB" id="A0A0J6WXU6"/>
<dbReference type="STRING" id="39029.BSR42_05495"/>
<accession>A0A0J6WXU6</accession>
<evidence type="ECO:0000256" key="7">
    <source>
        <dbReference type="ARBA" id="ARBA00022723"/>
    </source>
</evidence>
<dbReference type="Gene3D" id="3.40.1830.10">
    <property type="entry name" value="Thermophilic metalloprotease (M29)"/>
    <property type="match status" value="1"/>
</dbReference>
<dbReference type="InParanoid" id="A0A0J6WXU6"/>
<dbReference type="PRINTS" id="PR00919">
    <property type="entry name" value="THERMOPTASE"/>
</dbReference>
<evidence type="ECO:0000313" key="10">
    <source>
        <dbReference type="EMBL" id="KMO87454.1"/>
    </source>
</evidence>
<dbReference type="InterPro" id="IPR052170">
    <property type="entry name" value="M29_Exopeptidase"/>
</dbReference>
<keyword evidence="5" id="KW-0031">Aminopeptidase</keyword>
<evidence type="ECO:0000256" key="9">
    <source>
        <dbReference type="ARBA" id="ARBA00023049"/>
    </source>
</evidence>
<name>A0A0J6WXU6_9FIRM</name>
<keyword evidence="11" id="KW-1185">Reference proteome</keyword>
<keyword evidence="8" id="KW-0378">Hydrolase</keyword>
<organism evidence="10 11">
    <name type="scientific">Megasphaera cerevisiae DSM 20462</name>
    <dbReference type="NCBI Taxonomy" id="1122219"/>
    <lineage>
        <taxon>Bacteria</taxon>
        <taxon>Bacillati</taxon>
        <taxon>Bacillota</taxon>
        <taxon>Negativicutes</taxon>
        <taxon>Veillonellales</taxon>
        <taxon>Veillonellaceae</taxon>
        <taxon>Megasphaera</taxon>
    </lineage>
</organism>
<comment type="cofactor">
    <cofactor evidence="1">
        <name>Co(2+)</name>
        <dbReference type="ChEBI" id="CHEBI:48828"/>
    </cofactor>
</comment>
<evidence type="ECO:0000256" key="1">
    <source>
        <dbReference type="ARBA" id="ARBA00001941"/>
    </source>
</evidence>
<dbReference type="PANTHER" id="PTHR34448:SF3">
    <property type="entry name" value="AMINOPEPTIDASE AMPS"/>
    <property type="match status" value="1"/>
</dbReference>
<dbReference type="Proteomes" id="UP000036503">
    <property type="component" value="Unassembled WGS sequence"/>
</dbReference>
<gene>
    <name evidence="10" type="ORF">AB840_02585</name>
</gene>
<dbReference type="SUPFAM" id="SSF144052">
    <property type="entry name" value="Thermophilic metalloprotease-like"/>
    <property type="match status" value="1"/>
</dbReference>
<reference evidence="10 11" key="1">
    <citation type="submission" date="2015-06" db="EMBL/GenBank/DDBJ databases">
        <title>Draft genome sequence of beer spoilage bacterium Megasphaera cerevisiae type strain 20462.</title>
        <authorList>
            <person name="Kutumbaka K."/>
            <person name="Pasmowitz J."/>
            <person name="Mategko J."/>
            <person name="Reyes D."/>
            <person name="Friedrich A."/>
            <person name="Han S."/>
            <person name="Martens-Habbena W."/>
            <person name="Neal-McKinney J."/>
            <person name="Janagama H.K."/>
            <person name="Nadala C."/>
            <person name="Samadpour M."/>
        </authorList>
    </citation>
    <scope>NUCLEOTIDE SEQUENCE [LARGE SCALE GENOMIC DNA]</scope>
    <source>
        <strain evidence="10 11">DSM 20462</strain>
    </source>
</reference>
<sequence>MVSNHTLQAYAKVLLKKGLNIQKGQILVVNTPVEASEFTAILTKEAYEYGASQVVFNWRCDTTSRLRYEYETIAQFDTLPDWRRDFSLYYYHKGAAFLSLISANPYLMNGIDTKKIFAWQKAQNTALKEYIDGMMASKTTWLVAAVPSRIWAHLLYPKQTEEEAYELLWKQIIHSSRADGSDPMADWDAHLKTLLVRRTWMTEHHFISLHYTNSLGTDLTIGLPETHVWQGGTEETANHILFNANIPTEEIYSAPQANNVNGIVYNTKPLVYNGNIIDNFNLTFKDGKVIEVHAEKGEDILQQLITIDEGACRLGEVALIPYHSPISLSNILFYETLFDENASCHLALGAAYPTCLENGAALSKKDAAKAGINDSMIHVDFMVGSKDLAITGTTKDGMPVPIFTKGDWVQ</sequence>
<dbReference type="RefSeq" id="WP_048513272.1">
    <property type="nucleotide sequence ID" value="NZ_FUXD01000001.1"/>
</dbReference>
<dbReference type="PANTHER" id="PTHR34448">
    <property type="entry name" value="AMINOPEPTIDASE"/>
    <property type="match status" value="1"/>
</dbReference>
<evidence type="ECO:0000256" key="2">
    <source>
        <dbReference type="ARBA" id="ARBA00001946"/>
    </source>
</evidence>
<evidence type="ECO:0000256" key="6">
    <source>
        <dbReference type="ARBA" id="ARBA00022670"/>
    </source>
</evidence>
<evidence type="ECO:0000313" key="11">
    <source>
        <dbReference type="Proteomes" id="UP000036503"/>
    </source>
</evidence>
<dbReference type="InterPro" id="IPR000787">
    <property type="entry name" value="Peptidase_M29"/>
</dbReference>
<dbReference type="Pfam" id="PF02073">
    <property type="entry name" value="Peptidase_M29"/>
    <property type="match status" value="1"/>
</dbReference>
<protein>
    <submittedName>
        <fullName evidence="10">Peptidase M29</fullName>
    </submittedName>
</protein>